<evidence type="ECO:0000256" key="1">
    <source>
        <dbReference type="SAM" id="MobiDB-lite"/>
    </source>
</evidence>
<sequence length="104" mass="12303">MLHPSRIRFVNAKTKPYCLSIVQKYDYENYLCSLLLPGSRRNFALALRAFNVELAQICDRSENLTQAKYRFQFWREIIEHLFDSSNDSSPHHTPLERELKEVPS</sequence>
<accession>A0A183KRC3</accession>
<evidence type="ECO:0000313" key="2">
    <source>
        <dbReference type="EMBL" id="VDP63893.1"/>
    </source>
</evidence>
<protein>
    <submittedName>
        <fullName evidence="4">NADH dehydrogenase [ubiquinone] 1 alpha subcomplex assembly factor 6</fullName>
    </submittedName>
</protein>
<feature type="compositionally biased region" description="Basic and acidic residues" evidence="1">
    <location>
        <begin position="89"/>
        <end position="104"/>
    </location>
</feature>
<dbReference type="InterPro" id="IPR008949">
    <property type="entry name" value="Isoprenoid_synthase_dom_sf"/>
</dbReference>
<dbReference type="STRING" id="6186.A0A183KRC3"/>
<feature type="region of interest" description="Disordered" evidence="1">
    <location>
        <begin position="83"/>
        <end position="104"/>
    </location>
</feature>
<keyword evidence="3" id="KW-1185">Reference proteome</keyword>
<evidence type="ECO:0000313" key="3">
    <source>
        <dbReference type="Proteomes" id="UP000279833"/>
    </source>
</evidence>
<reference evidence="2 3" key="2">
    <citation type="submission" date="2018-11" db="EMBL/GenBank/DDBJ databases">
        <authorList>
            <consortium name="Pathogen Informatics"/>
        </authorList>
    </citation>
    <scope>NUCLEOTIDE SEQUENCE [LARGE SCALE GENOMIC DNA]</scope>
    <source>
        <strain evidence="2">Dakar</strain>
        <strain evidence="3">Dakar, Senegal</strain>
    </source>
</reference>
<gene>
    <name evidence="2" type="ORF">SCUD_LOCUS17609</name>
</gene>
<dbReference type="WBParaSite" id="SCUD_0001761201-mRNA-1">
    <property type="protein sequence ID" value="SCUD_0001761201-mRNA-1"/>
    <property type="gene ID" value="SCUD_0001761201"/>
</dbReference>
<name>A0A183KRC3_9TREM</name>
<reference evidence="4" key="1">
    <citation type="submission" date="2016-06" db="UniProtKB">
        <authorList>
            <consortium name="WormBaseParasite"/>
        </authorList>
    </citation>
    <scope>IDENTIFICATION</scope>
</reference>
<dbReference type="Proteomes" id="UP000279833">
    <property type="component" value="Unassembled WGS sequence"/>
</dbReference>
<dbReference type="Pfam" id="PF00494">
    <property type="entry name" value="SQS_PSY"/>
    <property type="match status" value="1"/>
</dbReference>
<dbReference type="AlphaFoldDB" id="A0A183KRC3"/>
<evidence type="ECO:0000313" key="4">
    <source>
        <dbReference type="WBParaSite" id="SCUD_0001761201-mRNA-1"/>
    </source>
</evidence>
<organism evidence="4">
    <name type="scientific">Schistosoma curassoni</name>
    <dbReference type="NCBI Taxonomy" id="6186"/>
    <lineage>
        <taxon>Eukaryota</taxon>
        <taxon>Metazoa</taxon>
        <taxon>Spiralia</taxon>
        <taxon>Lophotrochozoa</taxon>
        <taxon>Platyhelminthes</taxon>
        <taxon>Trematoda</taxon>
        <taxon>Digenea</taxon>
        <taxon>Strigeidida</taxon>
        <taxon>Schistosomatoidea</taxon>
        <taxon>Schistosomatidae</taxon>
        <taxon>Schistosoma</taxon>
    </lineage>
</organism>
<proteinExistence type="predicted"/>
<dbReference type="InterPro" id="IPR002060">
    <property type="entry name" value="Squ/phyt_synthse"/>
</dbReference>
<dbReference type="EMBL" id="UZAK01040006">
    <property type="protein sequence ID" value="VDP63893.1"/>
    <property type="molecule type" value="Genomic_DNA"/>
</dbReference>
<dbReference type="Gene3D" id="1.10.600.10">
    <property type="entry name" value="Farnesyl Diphosphate Synthase"/>
    <property type="match status" value="1"/>
</dbReference>
<dbReference type="SUPFAM" id="SSF48576">
    <property type="entry name" value="Terpenoid synthases"/>
    <property type="match status" value="1"/>
</dbReference>